<evidence type="ECO:0000256" key="14">
    <source>
        <dbReference type="PROSITE-ProRule" id="PRU00103"/>
    </source>
</evidence>
<dbReference type="InterPro" id="IPR048491">
    <property type="entry name" value="XMAP215_CLASP_TOG"/>
</dbReference>
<protein>
    <submittedName>
        <fullName evidence="17">Cytoskeleton-associated protein 5-like</fullName>
    </submittedName>
</protein>
<feature type="repeat" description="HEAT" evidence="14">
    <location>
        <begin position="441"/>
        <end position="479"/>
    </location>
</feature>
<accession>A0A8C5AAK1</accession>
<feature type="domain" description="TOG" evidence="16">
    <location>
        <begin position="572"/>
        <end position="804"/>
    </location>
</feature>
<dbReference type="Pfam" id="PF21041">
    <property type="entry name" value="XMAP215_CLASP_TOG"/>
    <property type="match status" value="4"/>
</dbReference>
<organism evidence="17 18">
    <name type="scientific">Gadus morhua</name>
    <name type="common">Atlantic cod</name>
    <dbReference type="NCBI Taxonomy" id="8049"/>
    <lineage>
        <taxon>Eukaryota</taxon>
        <taxon>Metazoa</taxon>
        <taxon>Chordata</taxon>
        <taxon>Craniata</taxon>
        <taxon>Vertebrata</taxon>
        <taxon>Euteleostomi</taxon>
        <taxon>Actinopterygii</taxon>
        <taxon>Neopterygii</taxon>
        <taxon>Teleostei</taxon>
        <taxon>Neoteleostei</taxon>
        <taxon>Acanthomorphata</taxon>
        <taxon>Zeiogadaria</taxon>
        <taxon>Gadariae</taxon>
        <taxon>Gadiformes</taxon>
        <taxon>Gadoidei</taxon>
        <taxon>Gadidae</taxon>
        <taxon>Gadus</taxon>
    </lineage>
</organism>
<evidence type="ECO:0000256" key="11">
    <source>
        <dbReference type="ARBA" id="ARBA00023306"/>
    </source>
</evidence>
<evidence type="ECO:0000256" key="2">
    <source>
        <dbReference type="ARBA" id="ARBA00004629"/>
    </source>
</evidence>
<dbReference type="PANTHER" id="PTHR12609">
    <property type="entry name" value="MICROTUBULE ASSOCIATED PROTEIN XMAP215"/>
    <property type="match status" value="1"/>
</dbReference>
<reference evidence="17" key="1">
    <citation type="submission" date="2025-08" db="UniProtKB">
        <authorList>
            <consortium name="Ensembl"/>
        </authorList>
    </citation>
    <scope>IDENTIFICATION</scope>
</reference>
<dbReference type="PROSITE" id="PS50077">
    <property type="entry name" value="HEAT_REPEAT"/>
    <property type="match status" value="1"/>
</dbReference>
<feature type="compositionally biased region" description="Pro residues" evidence="15">
    <location>
        <begin position="2002"/>
        <end position="2016"/>
    </location>
</feature>
<sequence length="2037" mass="223198">MEDDSEWMKLPVDQKCEHKAWKARLTGYEEALKVFQRIDDEKSSEWGKFLGLIKKFVTESNAVAQLKGLEAALAFVQNAHIANRLAGEVVSGVVTKVFNQAKVRARELGFEICLMFIEIEKADAVQEELIKGITNKNPKTILACVETLRKSLCEFGAKTVTLKPIVKVLPKLFESRDKAVRDEARLLAVEVYRWIRDALRPSLQTLTPVQLKELEEEWGKVAPGAPRPSRFLRSQQQHQQKHVEAAVDEAEDVHGNSDVEDSVPHMDPYELLDPVDILSKLPKDFYEKIESKKWQERKESLDALETLAKNPKLEAGDYGDVVRALKKVIAKDANVMLVSLAAKCLAGIATGLRKKFGTYAGLVVSALLEKFKEKKPHVVQTLQEAIDAVFLTTTLQSMSEDVLAVMDNKNPSIKQQASLFLARSVRLSAPGSLHKTLVKPLCIALLKQVNDSAPEVRDAAFEVLATLMKVVGERAVNPFLADVDKAKLEKIKEFADKIQLAGSKKAGEVKEKSVAAPQPTPQASAKPAGPTKKPPSAKAAGASKKAKPAAGGKRPDGGKNKKATEPNAVETELSVEVCEERAAAVLPATCMQQLDSGNWKERLASMEEFLKAVESMDGDEMPCQALARMLAKKPGWKETNFQVMGLKLQVVAAVAHRGRFSKTSALVVLEALVDKVSDVKCGGKAKDALTAIGEACSLPWTAEQVVSMAFTQKNPKNQAEALNWLSNAIKEFGFKGVNVKAFITNVKTALGATNPAVRTAAVSLLGVMFLYLGASLRVFFEDEKAALLSQIDTEFQRMQGQSAPAPSRGSGRNEGEEKEGEANEEGVDEAASDVVDLLPRTDISEKITGDLTAKISDKNWKIRKEGLDEVAAIISEAKFIKPALGDLPLALKARLADSNKILVQQTLSIMQQLATAMGPGLKQHVKALGLPVITVLGDGKNLVRAAALNTMNAWAEQTGMKEWLEGEELSEELKKENHFLKQELLGWLTERLATLRGGPSDLPLCLAPLYACLEDRNGEVRKKAQDALPLFMTHLGFDKMNKAAGKLKPASKDQVVALLDKARAAMPAKPAPLAKAAASASSVSRQAAVTAQVASTTCSGSDVTEDRVDVKTSKAASAPKGGKRRSQELNSSGGSSLNSSLEKESTGGKAPGCPLAKKRKRCAAVGKKPSAKVKEEEDLSGPLFILVPNRKEQRAKDEKSLKVLKWNFPSPRDEYVEQLRGQMAPCVAKWLQDELFHADFHHHIKAIGAMTEHLEAEMASMVSCLDLVLKWFTLRFFDTNTSVLMKALEFLKLLFPLLSQQDYRLSELEATAFIPYLILKMGESKDVVRKDVRFIMANLAKVYPASRLFPLIMDGAKSKNSKQRSECLEELGCLISLFGLSVCQPTPAKALKEIAVHIGDRDTLVRNAALNTIVVVYNMVGEQIYKLVGNLSEKDLSMLEERIKRSAKETAKPVEDSKPCRTVPSHANASVLRKPADDNAAAKPRPPRSQGATGPHDQEPPPFKVQLDLDFAQFEAGWTPVTSPVLLEHNLDDLPQDGMPLPQPRPRTQLQPSPAAAISMVIFKVASEDINTSVQAFTQMDEVLQQGERSQVVAGNVNQFLSATVQQLRLTHRVHLADQRVAKEAVPNLYSCIIGTVITLLGVDFLALEMSSGMLKDLVEALLTAMLDPRVEALGQGSKVISSINFLFRHLFEKADQTNILSALLVLLQEALASSVSSNFSDYVMKCLWRINRFLPQNIAKVNLDRILLDIHNFKKMLSKEKQQRPPNDMTQRTLKTLLHTLCRLTGPEILEHLTLVNRSESDLEAQLKKALKSPANKTGKALEPAGQKSKGGLDLGQILKKICSKKAAQEGLMELWEHKRTHPDVDLSSLPPTWQSFIESGLAKISAERRAECRPPTTGLSKQGGTEERPASNYSERMKAILQVAGSYNEETLPSSGVKVSVDQPDLRLSDYMERFRRLCERPGIENRPMEEPKNGSVKSPARCASSLSSHTAFSGSSRPPKSPARPAAPAPAPAPSGSGSLDDIRRRLERMKNNR</sequence>
<evidence type="ECO:0000256" key="10">
    <source>
        <dbReference type="ARBA" id="ARBA00023212"/>
    </source>
</evidence>
<evidence type="ECO:0000256" key="13">
    <source>
        <dbReference type="ARBA" id="ARBA00025722"/>
    </source>
</evidence>
<evidence type="ECO:0000313" key="18">
    <source>
        <dbReference type="Proteomes" id="UP000694546"/>
    </source>
</evidence>
<dbReference type="GO" id="GO:0046785">
    <property type="term" value="P:microtubule polymerization"/>
    <property type="evidence" value="ECO:0007669"/>
    <property type="project" value="InterPro"/>
</dbReference>
<feature type="compositionally biased region" description="Basic and acidic residues" evidence="15">
    <location>
        <begin position="1965"/>
        <end position="1975"/>
    </location>
</feature>
<feature type="region of interest" description="Disordered" evidence="15">
    <location>
        <begin position="1891"/>
        <end position="1916"/>
    </location>
</feature>
<keyword evidence="9" id="KW-0995">Kinetochore</keyword>
<dbReference type="GO" id="GO:0000776">
    <property type="term" value="C:kinetochore"/>
    <property type="evidence" value="ECO:0007669"/>
    <property type="project" value="UniProtKB-KW"/>
</dbReference>
<dbReference type="InterPro" id="IPR034085">
    <property type="entry name" value="TOG"/>
</dbReference>
<feature type="region of interest" description="Disordered" evidence="15">
    <location>
        <begin position="797"/>
        <end position="831"/>
    </location>
</feature>
<evidence type="ECO:0000256" key="3">
    <source>
        <dbReference type="ARBA" id="ARBA00004647"/>
    </source>
</evidence>
<keyword evidence="18" id="KW-1185">Reference proteome</keyword>
<name>A0A8C5AAK1_GADMO</name>
<dbReference type="InterPro" id="IPR016024">
    <property type="entry name" value="ARM-type_fold"/>
</dbReference>
<dbReference type="Pfam" id="PF21040">
    <property type="entry name" value="CEP104-like_TOG"/>
    <property type="match status" value="1"/>
</dbReference>
<dbReference type="GeneID" id="115558759"/>
<keyword evidence="10" id="KW-0206">Cytoskeleton</keyword>
<feature type="domain" description="TOG" evidence="16">
    <location>
        <begin position="836"/>
        <end position="1068"/>
    </location>
</feature>
<evidence type="ECO:0000256" key="5">
    <source>
        <dbReference type="ARBA" id="ARBA00022490"/>
    </source>
</evidence>
<evidence type="ECO:0000256" key="12">
    <source>
        <dbReference type="ARBA" id="ARBA00023328"/>
    </source>
</evidence>
<dbReference type="FunFam" id="1.25.10.10:FF:000052">
    <property type="entry name" value="Cytoskeleton associated protein 5"/>
    <property type="match status" value="1"/>
</dbReference>
<keyword evidence="12" id="KW-0137">Centromere</keyword>
<dbReference type="GeneTree" id="ENSGT00390000014757"/>
<evidence type="ECO:0000256" key="1">
    <source>
        <dbReference type="ARBA" id="ARBA00004300"/>
    </source>
</evidence>
<dbReference type="OrthoDB" id="205662at2759"/>
<dbReference type="RefSeq" id="XP_030233041.1">
    <property type="nucleotide sequence ID" value="XM_030377181.1"/>
</dbReference>
<dbReference type="SUPFAM" id="SSF48371">
    <property type="entry name" value="ARM repeat"/>
    <property type="match status" value="2"/>
</dbReference>
<dbReference type="GO" id="GO:0061863">
    <property type="term" value="F:microtubule plus end polymerase"/>
    <property type="evidence" value="ECO:0007669"/>
    <property type="project" value="InterPro"/>
</dbReference>
<dbReference type="InterPro" id="IPR045110">
    <property type="entry name" value="XMAP215"/>
</dbReference>
<dbReference type="SMART" id="SM01349">
    <property type="entry name" value="TOG"/>
    <property type="match status" value="5"/>
</dbReference>
<feature type="region of interest" description="Disordered" evidence="15">
    <location>
        <begin position="1094"/>
        <end position="1161"/>
    </location>
</feature>
<dbReference type="Ensembl" id="ENSGMOT00000053060.1">
    <property type="protein sequence ID" value="ENSGMOP00000028960.1"/>
    <property type="gene ID" value="ENSGMOG00000009277.2"/>
</dbReference>
<dbReference type="Gene3D" id="1.25.10.10">
    <property type="entry name" value="Leucine-rich Repeat Variant"/>
    <property type="match status" value="5"/>
</dbReference>
<evidence type="ECO:0000313" key="17">
    <source>
        <dbReference type="Ensembl" id="ENSGMOP00000028960.1"/>
    </source>
</evidence>
<dbReference type="FunFam" id="1.25.10.10:FF:000019">
    <property type="entry name" value="Cytoskeleton-associated protein 5"/>
    <property type="match status" value="1"/>
</dbReference>
<dbReference type="GO" id="GO:0005813">
    <property type="term" value="C:centrosome"/>
    <property type="evidence" value="ECO:0007669"/>
    <property type="project" value="UniProtKB-SubCell"/>
</dbReference>
<evidence type="ECO:0000256" key="15">
    <source>
        <dbReference type="SAM" id="MobiDB-lite"/>
    </source>
</evidence>
<gene>
    <name evidence="17" type="primary">LOC115558759</name>
</gene>
<evidence type="ECO:0000256" key="4">
    <source>
        <dbReference type="ARBA" id="ARBA00022454"/>
    </source>
</evidence>
<evidence type="ECO:0000256" key="8">
    <source>
        <dbReference type="ARBA" id="ARBA00022776"/>
    </source>
</evidence>
<dbReference type="InterPro" id="IPR021133">
    <property type="entry name" value="HEAT_type_2"/>
</dbReference>
<dbReference type="FunFam" id="1.25.10.10:FF:000068">
    <property type="entry name" value="cytoskeleton-associated protein 5 isoform X1"/>
    <property type="match status" value="1"/>
</dbReference>
<feature type="compositionally biased region" description="Acidic residues" evidence="15">
    <location>
        <begin position="816"/>
        <end position="831"/>
    </location>
</feature>
<feature type="compositionally biased region" description="Low complexity" evidence="15">
    <location>
        <begin position="523"/>
        <end position="552"/>
    </location>
</feature>
<evidence type="ECO:0000256" key="6">
    <source>
        <dbReference type="ARBA" id="ARBA00022618"/>
    </source>
</evidence>
<dbReference type="Proteomes" id="UP000694546">
    <property type="component" value="Chromosome 14"/>
</dbReference>
<feature type="domain" description="TOG" evidence="16">
    <location>
        <begin position="1"/>
        <end position="227"/>
    </location>
</feature>
<dbReference type="FunFam" id="1.25.10.10:FF:000050">
    <property type="entry name" value="Cytoskeleton-associated protein 5 isoform X1"/>
    <property type="match status" value="1"/>
</dbReference>
<feature type="region of interest" description="Disordered" evidence="15">
    <location>
        <begin position="1965"/>
        <end position="2037"/>
    </location>
</feature>
<feature type="domain" description="TOG" evidence="16">
    <location>
        <begin position="270"/>
        <end position="504"/>
    </location>
</feature>
<keyword evidence="11" id="KW-0131">Cell cycle</keyword>
<dbReference type="OMA" id="ERCAGQK"/>
<feature type="compositionally biased region" description="Basic and acidic residues" evidence="15">
    <location>
        <begin position="2024"/>
        <end position="2037"/>
    </location>
</feature>
<dbReference type="GO" id="GO:0007051">
    <property type="term" value="P:spindle organization"/>
    <property type="evidence" value="ECO:0007669"/>
    <property type="project" value="InterPro"/>
</dbReference>
<evidence type="ECO:0000256" key="9">
    <source>
        <dbReference type="ARBA" id="ARBA00022838"/>
    </source>
</evidence>
<feature type="compositionally biased region" description="Basic and acidic residues" evidence="15">
    <location>
        <begin position="1446"/>
        <end position="1459"/>
    </location>
</feature>
<reference evidence="17" key="2">
    <citation type="submission" date="2025-09" db="UniProtKB">
        <authorList>
            <consortium name="Ensembl"/>
        </authorList>
    </citation>
    <scope>IDENTIFICATION</scope>
</reference>
<feature type="region of interest" description="Disordered" evidence="15">
    <location>
        <begin position="1446"/>
        <end position="1503"/>
    </location>
</feature>
<feature type="domain" description="TOG" evidence="16">
    <location>
        <begin position="1214"/>
        <end position="1452"/>
    </location>
</feature>
<feature type="region of interest" description="Disordered" evidence="15">
    <location>
        <begin position="506"/>
        <end position="572"/>
    </location>
</feature>
<keyword evidence="4" id="KW-0158">Chromosome</keyword>
<keyword evidence="6" id="KW-0132">Cell division</keyword>
<dbReference type="GO" id="GO:0051010">
    <property type="term" value="F:microtubule plus-end binding"/>
    <property type="evidence" value="ECO:0007669"/>
    <property type="project" value="InterPro"/>
</dbReference>
<evidence type="ECO:0000259" key="16">
    <source>
        <dbReference type="SMART" id="SM01349"/>
    </source>
</evidence>
<dbReference type="GO" id="GO:0051301">
    <property type="term" value="P:cell division"/>
    <property type="evidence" value="ECO:0007669"/>
    <property type="project" value="UniProtKB-KW"/>
</dbReference>
<keyword evidence="7" id="KW-0677">Repeat</keyword>
<comment type="similarity">
    <text evidence="13">Belongs to the TOG/XMAP215 family.</text>
</comment>
<proteinExistence type="inferred from homology"/>
<comment type="subcellular location">
    <subcellularLocation>
        <location evidence="2">Chromosome</location>
        <location evidence="2">Centromere</location>
        <location evidence="2">Kinetochore</location>
    </subcellularLocation>
    <subcellularLocation>
        <location evidence="1">Cytoplasm</location>
        <location evidence="1">Cytoskeleton</location>
        <location evidence="1">Microtubule organizing center</location>
        <location evidence="1">Centrosome</location>
    </subcellularLocation>
    <subcellularLocation>
        <location evidence="3">Cytoplasm</location>
        <location evidence="3">Cytoskeleton</location>
        <location evidence="3">Spindle pole</location>
    </subcellularLocation>
</comment>
<keyword evidence="5" id="KW-0963">Cytoplasm</keyword>
<evidence type="ECO:0000256" key="7">
    <source>
        <dbReference type="ARBA" id="ARBA00022737"/>
    </source>
</evidence>
<dbReference type="FunFam" id="1.25.10.10:FF:000063">
    <property type="entry name" value="Putative cytoskeleton-associated protein 5"/>
    <property type="match status" value="1"/>
</dbReference>
<feature type="compositionally biased region" description="Basic and acidic residues" evidence="15">
    <location>
        <begin position="553"/>
        <end position="564"/>
    </location>
</feature>
<dbReference type="KEGG" id="gmh:115558759"/>
<dbReference type="GO" id="GO:0000922">
    <property type="term" value="C:spindle pole"/>
    <property type="evidence" value="ECO:0007669"/>
    <property type="project" value="UniProtKB-SubCell"/>
</dbReference>
<dbReference type="InterPro" id="IPR011989">
    <property type="entry name" value="ARM-like"/>
</dbReference>
<feature type="compositionally biased region" description="Low complexity" evidence="15">
    <location>
        <begin position="1128"/>
        <end position="1140"/>
    </location>
</feature>
<dbReference type="GO" id="GO:0030951">
    <property type="term" value="P:establishment or maintenance of microtubule cytoskeleton polarity"/>
    <property type="evidence" value="ECO:0007669"/>
    <property type="project" value="InterPro"/>
</dbReference>
<keyword evidence="8" id="KW-0498">Mitosis</keyword>